<protein>
    <submittedName>
        <fullName evidence="13">Protein trapped in endoderm-1</fullName>
    </submittedName>
</protein>
<comment type="similarity">
    <text evidence="2 10">Belongs to the G-protein coupled receptor 1 family.</text>
</comment>
<sequence>MDFNPDSNELQNVPFSRNFSDYPQIVPDRPSTATCVLAAFCCILFILLGCMGNLMTIIALTKCRKLRNATTAFVVSLAVADFLFCAVCLPLTATRYIFKEWILGDGLCTLFPFFFYGNVAASLMSMTAITFNRFVLINCYSVYNKIYSRLNVASMIVFCWAFSYLILLPTLIGQWGRFGYNPASFSCTILKNEDGRSPRKFLFSFGFLLPTITIIICYSCIFYKVRSSAIKLLSHSGGENSKRNSRLWPRKREEIRVTFTMLTCFCTFQICFLPLMIMNVFEESIRYPVLHTLASILAWMSACTNSFIYVLLNKHYREAYSQLLCSWKVLNTSRNASCDGASGVSRITQLRTVGDDNVKSSQLSISNDNAV</sequence>
<feature type="transmembrane region" description="Helical" evidence="11">
    <location>
        <begin position="289"/>
        <end position="312"/>
    </location>
</feature>
<evidence type="ECO:0000256" key="8">
    <source>
        <dbReference type="ARBA" id="ARBA00023170"/>
    </source>
</evidence>
<gene>
    <name evidence="13" type="primary">Tre1</name>
    <name evidence="13" type="ORF">NPIL_183601</name>
</gene>
<dbReference type="PRINTS" id="PR00237">
    <property type="entry name" value="GPCRRHODOPSN"/>
</dbReference>
<evidence type="ECO:0000259" key="12">
    <source>
        <dbReference type="PROSITE" id="PS50262"/>
    </source>
</evidence>
<proteinExistence type="inferred from homology"/>
<evidence type="ECO:0000256" key="4">
    <source>
        <dbReference type="ARBA" id="ARBA00022692"/>
    </source>
</evidence>
<dbReference type="Gene3D" id="1.20.1070.10">
    <property type="entry name" value="Rhodopsin 7-helix transmembrane proteins"/>
    <property type="match status" value="1"/>
</dbReference>
<dbReference type="PANTHER" id="PTHR24228">
    <property type="entry name" value="B2 BRADYKININ RECEPTOR/ANGIOTENSIN II RECEPTOR"/>
    <property type="match status" value="1"/>
</dbReference>
<dbReference type="GO" id="GO:0004930">
    <property type="term" value="F:G protein-coupled receptor activity"/>
    <property type="evidence" value="ECO:0007669"/>
    <property type="project" value="UniProtKB-KW"/>
</dbReference>
<keyword evidence="9 10" id="KW-0807">Transducer</keyword>
<keyword evidence="14" id="KW-1185">Reference proteome</keyword>
<evidence type="ECO:0000256" key="3">
    <source>
        <dbReference type="ARBA" id="ARBA00022475"/>
    </source>
</evidence>
<feature type="domain" description="G-protein coupled receptors family 1 profile" evidence="12">
    <location>
        <begin position="52"/>
        <end position="309"/>
    </location>
</feature>
<dbReference type="OrthoDB" id="6117944at2759"/>
<evidence type="ECO:0000256" key="2">
    <source>
        <dbReference type="ARBA" id="ARBA00010663"/>
    </source>
</evidence>
<keyword evidence="5 11" id="KW-1133">Transmembrane helix</keyword>
<comment type="subcellular location">
    <subcellularLocation>
        <location evidence="1">Cell membrane</location>
        <topology evidence="1">Multi-pass membrane protein</topology>
    </subcellularLocation>
</comment>
<dbReference type="InterPro" id="IPR017452">
    <property type="entry name" value="GPCR_Rhodpsn_7TM"/>
</dbReference>
<accession>A0A8X6M9J7</accession>
<feature type="transmembrane region" description="Helical" evidence="11">
    <location>
        <begin position="152"/>
        <end position="172"/>
    </location>
</feature>
<dbReference type="InterPro" id="IPR000276">
    <property type="entry name" value="GPCR_Rhodpsn"/>
</dbReference>
<dbReference type="SMART" id="SM01381">
    <property type="entry name" value="7TM_GPCR_Srsx"/>
    <property type="match status" value="1"/>
</dbReference>
<dbReference type="SUPFAM" id="SSF81321">
    <property type="entry name" value="Family A G protein-coupled receptor-like"/>
    <property type="match status" value="1"/>
</dbReference>
<evidence type="ECO:0000313" key="14">
    <source>
        <dbReference type="Proteomes" id="UP000887013"/>
    </source>
</evidence>
<feature type="transmembrane region" description="Helical" evidence="11">
    <location>
        <begin position="255"/>
        <end position="277"/>
    </location>
</feature>
<dbReference type="Proteomes" id="UP000887013">
    <property type="component" value="Unassembled WGS sequence"/>
</dbReference>
<dbReference type="EMBL" id="BMAW01088934">
    <property type="protein sequence ID" value="GFS37271.1"/>
    <property type="molecule type" value="Genomic_DNA"/>
</dbReference>
<feature type="transmembrane region" description="Helical" evidence="11">
    <location>
        <begin position="113"/>
        <end position="131"/>
    </location>
</feature>
<evidence type="ECO:0000256" key="11">
    <source>
        <dbReference type="SAM" id="Phobius"/>
    </source>
</evidence>
<feature type="transmembrane region" description="Helical" evidence="11">
    <location>
        <begin position="36"/>
        <end position="60"/>
    </location>
</feature>
<name>A0A8X6M9J7_NEPPI</name>
<evidence type="ECO:0000256" key="5">
    <source>
        <dbReference type="ARBA" id="ARBA00022989"/>
    </source>
</evidence>
<dbReference type="Pfam" id="PF00001">
    <property type="entry name" value="7tm_1"/>
    <property type="match status" value="1"/>
</dbReference>
<evidence type="ECO:0000256" key="1">
    <source>
        <dbReference type="ARBA" id="ARBA00004651"/>
    </source>
</evidence>
<comment type="caution">
    <text evidence="13">The sequence shown here is derived from an EMBL/GenBank/DDBJ whole genome shotgun (WGS) entry which is preliminary data.</text>
</comment>
<keyword evidence="6 10" id="KW-0297">G-protein coupled receptor</keyword>
<dbReference type="PROSITE" id="PS00237">
    <property type="entry name" value="G_PROTEIN_RECEP_F1_1"/>
    <property type="match status" value="1"/>
</dbReference>
<reference evidence="13" key="1">
    <citation type="submission" date="2020-08" db="EMBL/GenBank/DDBJ databases">
        <title>Multicomponent nature underlies the extraordinary mechanical properties of spider dragline silk.</title>
        <authorList>
            <person name="Kono N."/>
            <person name="Nakamura H."/>
            <person name="Mori M."/>
            <person name="Yoshida Y."/>
            <person name="Ohtoshi R."/>
            <person name="Malay A.D."/>
            <person name="Moran D.A.P."/>
            <person name="Tomita M."/>
            <person name="Numata K."/>
            <person name="Arakawa K."/>
        </authorList>
    </citation>
    <scope>NUCLEOTIDE SEQUENCE</scope>
</reference>
<dbReference type="PANTHER" id="PTHR24228:SF71">
    <property type="entry name" value="PROTEIN TRAPPED IN ENDODERM-1"/>
    <property type="match status" value="1"/>
</dbReference>
<evidence type="ECO:0000256" key="10">
    <source>
        <dbReference type="RuleBase" id="RU000688"/>
    </source>
</evidence>
<keyword evidence="4 10" id="KW-0812">Transmembrane</keyword>
<evidence type="ECO:0000313" key="13">
    <source>
        <dbReference type="EMBL" id="GFS37271.1"/>
    </source>
</evidence>
<dbReference type="AlphaFoldDB" id="A0A8X6M9J7"/>
<keyword evidence="3" id="KW-1003">Cell membrane</keyword>
<feature type="transmembrane region" description="Helical" evidence="11">
    <location>
        <begin position="72"/>
        <end position="93"/>
    </location>
</feature>
<organism evidence="13 14">
    <name type="scientific">Nephila pilipes</name>
    <name type="common">Giant wood spider</name>
    <name type="synonym">Nephila maculata</name>
    <dbReference type="NCBI Taxonomy" id="299642"/>
    <lineage>
        <taxon>Eukaryota</taxon>
        <taxon>Metazoa</taxon>
        <taxon>Ecdysozoa</taxon>
        <taxon>Arthropoda</taxon>
        <taxon>Chelicerata</taxon>
        <taxon>Arachnida</taxon>
        <taxon>Araneae</taxon>
        <taxon>Araneomorphae</taxon>
        <taxon>Entelegynae</taxon>
        <taxon>Araneoidea</taxon>
        <taxon>Nephilidae</taxon>
        <taxon>Nephila</taxon>
    </lineage>
</organism>
<keyword evidence="7 11" id="KW-0472">Membrane</keyword>
<evidence type="ECO:0000256" key="6">
    <source>
        <dbReference type="ARBA" id="ARBA00023040"/>
    </source>
</evidence>
<dbReference type="PROSITE" id="PS50262">
    <property type="entry name" value="G_PROTEIN_RECEP_F1_2"/>
    <property type="match status" value="1"/>
</dbReference>
<evidence type="ECO:0000256" key="7">
    <source>
        <dbReference type="ARBA" id="ARBA00023136"/>
    </source>
</evidence>
<keyword evidence="8 10" id="KW-0675">Receptor</keyword>
<dbReference type="CDD" id="cd15210">
    <property type="entry name" value="7tmA_GPR84-like"/>
    <property type="match status" value="1"/>
</dbReference>
<dbReference type="GO" id="GO:0005886">
    <property type="term" value="C:plasma membrane"/>
    <property type="evidence" value="ECO:0007669"/>
    <property type="project" value="UniProtKB-SubCell"/>
</dbReference>
<feature type="transmembrane region" description="Helical" evidence="11">
    <location>
        <begin position="201"/>
        <end position="223"/>
    </location>
</feature>
<evidence type="ECO:0000256" key="9">
    <source>
        <dbReference type="ARBA" id="ARBA00023224"/>
    </source>
</evidence>